<accession>E2PW54</accession>
<dbReference type="AlphaFoldDB" id="E2PW54"/>
<evidence type="ECO:0000256" key="1">
    <source>
        <dbReference type="SAM" id="MobiDB-lite"/>
    </source>
</evidence>
<dbReference type="Proteomes" id="UP000002357">
    <property type="component" value="Chromosome"/>
</dbReference>
<feature type="region of interest" description="Disordered" evidence="1">
    <location>
        <begin position="1"/>
        <end position="101"/>
    </location>
</feature>
<organism evidence="2 3">
    <name type="scientific">Streptomyces clavuligerus</name>
    <dbReference type="NCBI Taxonomy" id="1901"/>
    <lineage>
        <taxon>Bacteria</taxon>
        <taxon>Bacillati</taxon>
        <taxon>Actinomycetota</taxon>
        <taxon>Actinomycetes</taxon>
        <taxon>Kitasatosporales</taxon>
        <taxon>Streptomycetaceae</taxon>
        <taxon>Streptomyces</taxon>
    </lineage>
</organism>
<proteinExistence type="predicted"/>
<protein>
    <submittedName>
        <fullName evidence="2">Uncharacterized protein</fullName>
    </submittedName>
</protein>
<name>E2PW54_STRCL</name>
<feature type="compositionally biased region" description="Low complexity" evidence="1">
    <location>
        <begin position="76"/>
        <end position="88"/>
    </location>
</feature>
<evidence type="ECO:0000313" key="2">
    <source>
        <dbReference type="EMBL" id="EFG05887.1"/>
    </source>
</evidence>
<sequence>MTADLSGAAPAVAGSPRPGRAGTARYGAPLRKDPRPCPPRARRSEEARPGRGGRLLTPCDAVANGRCPAGRTADSARGTAPPNRAAPATRRRRYGVCAPPP</sequence>
<dbReference type="EMBL" id="CM000913">
    <property type="protein sequence ID" value="EFG05887.1"/>
    <property type="molecule type" value="Genomic_DNA"/>
</dbReference>
<reference evidence="2 3" key="1">
    <citation type="journal article" date="2010" name="Genome Biol. Evol.">
        <title>The sequence of a 1.8-mb bacterial linear plasmid reveals a rich evolutionary reservoir of secondary metabolic pathways.</title>
        <authorList>
            <person name="Medema M.H."/>
            <person name="Trefzer A."/>
            <person name="Kovalchuk A."/>
            <person name="van den Berg M."/>
            <person name="Mueller U."/>
            <person name="Heijne W."/>
            <person name="Wu L."/>
            <person name="Alam M.T."/>
            <person name="Ronning C.M."/>
            <person name="Nierman W.C."/>
            <person name="Bovenberg R.A.L."/>
            <person name="Breitling R."/>
            <person name="Takano E."/>
        </authorList>
    </citation>
    <scope>NUCLEOTIDE SEQUENCE [LARGE SCALE GENOMIC DNA]</scope>
    <source>
        <strain evidence="3">ATCC 27064 / DSM 738 / JCM 4710 / NBRC 13307 / NCIMB 12785 / NRRL 3585 / VKM Ac-602</strain>
    </source>
</reference>
<keyword evidence="3" id="KW-1185">Reference proteome</keyword>
<gene>
    <name evidence="2" type="ORF">SCLAV_0810</name>
</gene>
<evidence type="ECO:0000313" key="3">
    <source>
        <dbReference type="Proteomes" id="UP000002357"/>
    </source>
</evidence>